<keyword evidence="1" id="KW-0472">Membrane</keyword>
<protein>
    <submittedName>
        <fullName evidence="4">TonB-dependent receptor</fullName>
    </submittedName>
</protein>
<dbReference type="EMBL" id="CP119311">
    <property type="protein sequence ID" value="WEK33572.1"/>
    <property type="molecule type" value="Genomic_DNA"/>
</dbReference>
<dbReference type="InterPro" id="IPR037066">
    <property type="entry name" value="Plug_dom_sf"/>
</dbReference>
<keyword evidence="1" id="KW-1134">Transmembrane beta strand</keyword>
<evidence type="ECO:0000313" key="5">
    <source>
        <dbReference type="Proteomes" id="UP001220610"/>
    </source>
</evidence>
<dbReference type="NCBIfam" id="TIGR04057">
    <property type="entry name" value="SusC_RagA_signa"/>
    <property type="match status" value="1"/>
</dbReference>
<feature type="chain" id="PRO_5042512598" evidence="2">
    <location>
        <begin position="29"/>
        <end position="1097"/>
    </location>
</feature>
<comment type="similarity">
    <text evidence="1">Belongs to the TonB-dependent receptor family.</text>
</comment>
<dbReference type="Proteomes" id="UP001220610">
    <property type="component" value="Chromosome"/>
</dbReference>
<dbReference type="Gene3D" id="2.170.130.10">
    <property type="entry name" value="TonB-dependent receptor, plug domain"/>
    <property type="match status" value="1"/>
</dbReference>
<evidence type="ECO:0000256" key="2">
    <source>
        <dbReference type="SAM" id="SignalP"/>
    </source>
</evidence>
<dbReference type="SUPFAM" id="SSF56935">
    <property type="entry name" value="Porins"/>
    <property type="match status" value="1"/>
</dbReference>
<dbReference type="NCBIfam" id="TIGR04056">
    <property type="entry name" value="OMP_RagA_SusC"/>
    <property type="match status" value="1"/>
</dbReference>
<keyword evidence="1" id="KW-0813">Transport</keyword>
<dbReference type="InterPro" id="IPR023996">
    <property type="entry name" value="TonB-dep_OMP_SusC/RagA"/>
</dbReference>
<dbReference type="Gene3D" id="2.60.40.1120">
    <property type="entry name" value="Carboxypeptidase-like, regulatory domain"/>
    <property type="match status" value="1"/>
</dbReference>
<dbReference type="InterPro" id="IPR012910">
    <property type="entry name" value="Plug_dom"/>
</dbReference>
<dbReference type="PROSITE" id="PS52016">
    <property type="entry name" value="TONB_DEPENDENT_REC_3"/>
    <property type="match status" value="1"/>
</dbReference>
<keyword evidence="1" id="KW-0998">Cell outer membrane</keyword>
<dbReference type="GO" id="GO:0009279">
    <property type="term" value="C:cell outer membrane"/>
    <property type="evidence" value="ECO:0007669"/>
    <property type="project" value="UniProtKB-SubCell"/>
</dbReference>
<dbReference type="Pfam" id="PF07715">
    <property type="entry name" value="Plug"/>
    <property type="match status" value="1"/>
</dbReference>
<accession>A0AAJ5WPW7</accession>
<feature type="domain" description="TonB-dependent receptor plug" evidence="3">
    <location>
        <begin position="125"/>
        <end position="235"/>
    </location>
</feature>
<evidence type="ECO:0000313" key="4">
    <source>
        <dbReference type="EMBL" id="WEK33572.1"/>
    </source>
</evidence>
<feature type="signal peptide" evidence="2">
    <location>
        <begin position="1"/>
        <end position="28"/>
    </location>
</feature>
<evidence type="ECO:0000259" key="3">
    <source>
        <dbReference type="Pfam" id="PF07715"/>
    </source>
</evidence>
<dbReference type="Pfam" id="PF13715">
    <property type="entry name" value="CarbopepD_reg_2"/>
    <property type="match status" value="1"/>
</dbReference>
<reference evidence="4" key="1">
    <citation type="submission" date="2023-03" db="EMBL/GenBank/DDBJ databases">
        <title>Andean soil-derived lignocellulolytic bacterial consortium as a source of novel taxa and putative plastic-active enzymes.</title>
        <authorList>
            <person name="Diaz-Garcia L."/>
            <person name="Chuvochina M."/>
            <person name="Feuerriegel G."/>
            <person name="Bunk B."/>
            <person name="Sproer C."/>
            <person name="Streit W.R."/>
            <person name="Rodriguez L.M."/>
            <person name="Overmann J."/>
            <person name="Jimenez D.J."/>
        </authorList>
    </citation>
    <scope>NUCLEOTIDE SEQUENCE</scope>
    <source>
        <strain evidence="4">MAG 7</strain>
    </source>
</reference>
<sequence>MKVTFNPRTQFFACSFLLFLLTCFSSNAWSQNRITVKGTVKAQNGTILSNATVQVVGGSISRTTDSIGAYSILVPIGGALEFSYVGYFTRSIKVTSPELNVILEENPNYLSDVVVVGYGRQKLPTVTGAIGVISGKDLTQSPVANITNMLVGRTAGVSGIQASGEPGLNNTTIRIRGVATLNGQDPLIVIDGIQQPAEQPYIVLNAMDASEIESISVLKDASATAVYGIRGANGVIIVTTKRGRLNKPRFSFSANQGFTKAASLFETVGSYQFAQLRNEAVRNAQAAGDQAYNYLLFTDDELWKFQNNRDYTPAEVDAMTFLKPEQQAALKNSPALYYTDNNYYEEVFGGTGRQQQYNLNVSGGTSKVKYFTSLGFFQQDGILNATNYASANTNPNYKRYNFRSNFDIDVFRNFQLTFNLGGQSAVNRVVGSGGSSDFANRYQAIIQGILEGSPFAGPGIVDGKLVTGYIGTAGDATNPLGNKGGSGSSPNASLYTGGTRTVYSTTLTSAVTLKHKMGYLTNGLESHVTVAYDDSYAKGFVRTNSVPTYQAMRDPANPLNILFIGGQVNSTYTADNQGNSSWRKLYVEAGANYNRSFGDHNVSGLFLANAQRYTAANNDGNAQTFNTPSGLMGLVGRATYNFKERYMAEFNMGLNGTENFATGRRFGYFPAVSGGWILSNESFWPENKWITWAKFRGSYGEVGNDQIGGRRYLYLPNTWSTSSSGYWFGNSNGSSNNPSFSGASESALGNPEVTWERAQKTNLSMEMRFVKDKLTFTGSWFQEKRNDILVTSGIVPATYGVSQSQTPPLNLGRVSNKGFEIELGWTDEIGAVSYFVKGNYSFARNKIEYRAEAPYPYPWMNETGYAIGQYKGLLTDGFYNTVEELNNRPYNKYSANARLGDLKYVDVNGDGFIDDQDRVPIGYSNLPQVAYNLTIGFSYKGFDVNALFIGTAKGSFPQSGYVLSTPFAKNVGAVMQYMYDGRWTPEKYAAGQAATYPAISFSGGQANNTMSNFWLKPNDFKRLKNLEIGYTFQPGTSFMKRASIQGIRLYANGNNLLTWDYDVQEGIDPEQADTGKNSMGYLFPLTRTFNFGVSVQF</sequence>
<proteinExistence type="inferred from homology"/>
<dbReference type="InterPro" id="IPR039426">
    <property type="entry name" value="TonB-dep_rcpt-like"/>
</dbReference>
<dbReference type="SUPFAM" id="SSF49464">
    <property type="entry name" value="Carboxypeptidase regulatory domain-like"/>
    <property type="match status" value="1"/>
</dbReference>
<evidence type="ECO:0000256" key="1">
    <source>
        <dbReference type="PROSITE-ProRule" id="PRU01360"/>
    </source>
</evidence>
<comment type="subcellular location">
    <subcellularLocation>
        <location evidence="1">Cell outer membrane</location>
        <topology evidence="1">Multi-pass membrane protein</topology>
    </subcellularLocation>
</comment>
<dbReference type="FunFam" id="2.170.130.10:FF:000003">
    <property type="entry name" value="SusC/RagA family TonB-linked outer membrane protein"/>
    <property type="match status" value="1"/>
</dbReference>
<keyword evidence="1" id="KW-0812">Transmembrane</keyword>
<dbReference type="InterPro" id="IPR008969">
    <property type="entry name" value="CarboxyPept-like_regulatory"/>
</dbReference>
<gene>
    <name evidence="4" type="ORF">P0Y53_13860</name>
</gene>
<dbReference type="InterPro" id="IPR023997">
    <property type="entry name" value="TonB-dep_OMP_SusC/RagA_CS"/>
</dbReference>
<organism evidence="4 5">
    <name type="scientific">Candidatus Pseudobacter hemicellulosilyticus</name>
    <dbReference type="NCBI Taxonomy" id="3121375"/>
    <lineage>
        <taxon>Bacteria</taxon>
        <taxon>Pseudomonadati</taxon>
        <taxon>Bacteroidota</taxon>
        <taxon>Chitinophagia</taxon>
        <taxon>Chitinophagales</taxon>
        <taxon>Chitinophagaceae</taxon>
        <taxon>Pseudobacter</taxon>
    </lineage>
</organism>
<keyword evidence="2" id="KW-0732">Signal</keyword>
<name>A0AAJ5WPW7_9BACT</name>
<dbReference type="AlphaFoldDB" id="A0AAJ5WPW7"/>
<keyword evidence="4" id="KW-0675">Receptor</keyword>